<sequence>MNDAGAQRGSTYPYAYRVLHAAIALIVLTLFAMQYVRKPFGDEVNDTVRELHKSLGLVLLVLIVLRIVLRSRMAGPRPFPDPSRFREVTAKLVHKTLWVLMILVVDRRGVLMPIGALNS</sequence>
<dbReference type="Pfam" id="PF01292">
    <property type="entry name" value="Ni_hydr_CYTB"/>
    <property type="match status" value="1"/>
</dbReference>
<keyword evidence="9 13" id="KW-1133">Transmembrane helix</keyword>
<evidence type="ECO:0000256" key="13">
    <source>
        <dbReference type="SAM" id="Phobius"/>
    </source>
</evidence>
<dbReference type="RefSeq" id="WP_150973414.1">
    <property type="nucleotide sequence ID" value="NZ_VZDO01000023.1"/>
</dbReference>
<feature type="transmembrane region" description="Helical" evidence="13">
    <location>
        <begin position="51"/>
        <end position="69"/>
    </location>
</feature>
<organism evidence="15 16">
    <name type="scientific">Plantimonas leprariae</name>
    <dbReference type="NCBI Taxonomy" id="2615207"/>
    <lineage>
        <taxon>Bacteria</taxon>
        <taxon>Pseudomonadati</taxon>
        <taxon>Pseudomonadota</taxon>
        <taxon>Alphaproteobacteria</taxon>
        <taxon>Hyphomicrobiales</taxon>
        <taxon>Aurantimonadaceae</taxon>
        <taxon>Plantimonas</taxon>
    </lineage>
</organism>
<dbReference type="GO" id="GO:0020037">
    <property type="term" value="F:heme binding"/>
    <property type="evidence" value="ECO:0007669"/>
    <property type="project" value="TreeGrafter"/>
</dbReference>
<dbReference type="PANTHER" id="PTHR30529">
    <property type="entry name" value="CYTOCHROME B561"/>
    <property type="match status" value="1"/>
</dbReference>
<proteinExistence type="inferred from homology"/>
<dbReference type="GO" id="GO:0046872">
    <property type="term" value="F:metal ion binding"/>
    <property type="evidence" value="ECO:0007669"/>
    <property type="project" value="UniProtKB-KW"/>
</dbReference>
<dbReference type="Gene3D" id="1.20.950.20">
    <property type="entry name" value="Transmembrane di-heme cytochromes, Chain C"/>
    <property type="match status" value="1"/>
</dbReference>
<gene>
    <name evidence="15" type="ORF">F6X38_21345</name>
</gene>
<keyword evidence="16" id="KW-1185">Reference proteome</keyword>
<evidence type="ECO:0000256" key="9">
    <source>
        <dbReference type="ARBA" id="ARBA00022989"/>
    </source>
</evidence>
<dbReference type="GO" id="GO:0009055">
    <property type="term" value="F:electron transfer activity"/>
    <property type="evidence" value="ECO:0007669"/>
    <property type="project" value="InterPro"/>
</dbReference>
<dbReference type="Proteomes" id="UP000432089">
    <property type="component" value="Unassembled WGS sequence"/>
</dbReference>
<evidence type="ECO:0000256" key="6">
    <source>
        <dbReference type="ARBA" id="ARBA00022692"/>
    </source>
</evidence>
<evidence type="ECO:0000256" key="7">
    <source>
        <dbReference type="ARBA" id="ARBA00022723"/>
    </source>
</evidence>
<evidence type="ECO:0000259" key="14">
    <source>
        <dbReference type="Pfam" id="PF01292"/>
    </source>
</evidence>
<dbReference type="GO" id="GO:0005886">
    <property type="term" value="C:plasma membrane"/>
    <property type="evidence" value="ECO:0007669"/>
    <property type="project" value="UniProtKB-SubCell"/>
</dbReference>
<evidence type="ECO:0000256" key="8">
    <source>
        <dbReference type="ARBA" id="ARBA00022982"/>
    </source>
</evidence>
<dbReference type="PANTHER" id="PTHR30529:SF1">
    <property type="entry name" value="CYTOCHROME B561 HOMOLOG 2"/>
    <property type="match status" value="1"/>
</dbReference>
<evidence type="ECO:0000256" key="4">
    <source>
        <dbReference type="ARBA" id="ARBA00022475"/>
    </source>
</evidence>
<reference evidence="15 16" key="1">
    <citation type="submission" date="2019-09" db="EMBL/GenBank/DDBJ databases">
        <title>YIM 132180 draft genome.</title>
        <authorList>
            <person name="Zhang K."/>
        </authorList>
    </citation>
    <scope>NUCLEOTIDE SEQUENCE [LARGE SCALE GENOMIC DNA]</scope>
    <source>
        <strain evidence="15 16">YIM 132180</strain>
    </source>
</reference>
<keyword evidence="5" id="KW-0349">Heme</keyword>
<evidence type="ECO:0000256" key="1">
    <source>
        <dbReference type="ARBA" id="ARBA00001970"/>
    </source>
</evidence>
<dbReference type="AlphaFoldDB" id="A0A7V7PKM1"/>
<evidence type="ECO:0000256" key="10">
    <source>
        <dbReference type="ARBA" id="ARBA00023004"/>
    </source>
</evidence>
<dbReference type="InterPro" id="IPR052168">
    <property type="entry name" value="Cytochrome_b561_oxidase"/>
</dbReference>
<keyword evidence="3" id="KW-0813">Transport</keyword>
<evidence type="ECO:0000256" key="2">
    <source>
        <dbReference type="ARBA" id="ARBA00004651"/>
    </source>
</evidence>
<evidence type="ECO:0000256" key="3">
    <source>
        <dbReference type="ARBA" id="ARBA00022448"/>
    </source>
</evidence>
<dbReference type="SUPFAM" id="SSF81342">
    <property type="entry name" value="Transmembrane di-heme cytochromes"/>
    <property type="match status" value="1"/>
</dbReference>
<protein>
    <recommendedName>
        <fullName evidence="14">Cytochrome b561 bacterial/Ni-hydrogenase domain-containing protein</fullName>
    </recommendedName>
</protein>
<keyword evidence="7" id="KW-0479">Metal-binding</keyword>
<keyword evidence="10" id="KW-0408">Iron</keyword>
<evidence type="ECO:0000313" key="15">
    <source>
        <dbReference type="EMBL" id="KAB0676440.1"/>
    </source>
</evidence>
<evidence type="ECO:0000313" key="16">
    <source>
        <dbReference type="Proteomes" id="UP000432089"/>
    </source>
</evidence>
<comment type="cofactor">
    <cofactor evidence="1">
        <name>heme b</name>
        <dbReference type="ChEBI" id="CHEBI:60344"/>
    </cofactor>
</comment>
<comment type="similarity">
    <text evidence="12">Belongs to the cytochrome b561 family.</text>
</comment>
<evidence type="ECO:0000256" key="5">
    <source>
        <dbReference type="ARBA" id="ARBA00022617"/>
    </source>
</evidence>
<dbReference type="GO" id="GO:0022904">
    <property type="term" value="P:respiratory electron transport chain"/>
    <property type="evidence" value="ECO:0007669"/>
    <property type="project" value="InterPro"/>
</dbReference>
<evidence type="ECO:0000256" key="12">
    <source>
        <dbReference type="ARBA" id="ARBA00037975"/>
    </source>
</evidence>
<dbReference type="EMBL" id="VZDO01000023">
    <property type="protein sequence ID" value="KAB0676440.1"/>
    <property type="molecule type" value="Genomic_DNA"/>
</dbReference>
<feature type="transmembrane region" description="Helical" evidence="13">
    <location>
        <begin position="14"/>
        <end position="36"/>
    </location>
</feature>
<keyword evidence="11 13" id="KW-0472">Membrane</keyword>
<evidence type="ECO:0000256" key="11">
    <source>
        <dbReference type="ARBA" id="ARBA00023136"/>
    </source>
</evidence>
<keyword evidence="4" id="KW-1003">Cell membrane</keyword>
<name>A0A7V7PKM1_9HYPH</name>
<keyword evidence="8" id="KW-0249">Electron transport</keyword>
<dbReference type="InterPro" id="IPR016174">
    <property type="entry name" value="Di-haem_cyt_TM"/>
</dbReference>
<keyword evidence="6 13" id="KW-0812">Transmembrane</keyword>
<comment type="caution">
    <text evidence="15">The sequence shown here is derived from an EMBL/GenBank/DDBJ whole genome shotgun (WGS) entry which is preliminary data.</text>
</comment>
<comment type="subcellular location">
    <subcellularLocation>
        <location evidence="2">Cell membrane</location>
        <topology evidence="2">Multi-pass membrane protein</topology>
    </subcellularLocation>
</comment>
<dbReference type="InterPro" id="IPR011577">
    <property type="entry name" value="Cyt_b561_bac/Ni-Hgenase"/>
</dbReference>
<accession>A0A7V7PKM1</accession>
<feature type="domain" description="Cytochrome b561 bacterial/Ni-hydrogenase" evidence="14">
    <location>
        <begin position="12"/>
        <end position="105"/>
    </location>
</feature>